<evidence type="ECO:0000259" key="5">
    <source>
        <dbReference type="Pfam" id="PF01420"/>
    </source>
</evidence>
<dbReference type="GO" id="GO:0003677">
    <property type="term" value="F:DNA binding"/>
    <property type="evidence" value="ECO:0007669"/>
    <property type="project" value="UniProtKB-KW"/>
</dbReference>
<dbReference type="CDD" id="cd17524">
    <property type="entry name" value="RMtype1_S_EcoUTORF5051P-TRD2-CR2_like"/>
    <property type="match status" value="1"/>
</dbReference>
<evidence type="ECO:0000256" key="2">
    <source>
        <dbReference type="ARBA" id="ARBA00022747"/>
    </source>
</evidence>
<accession>A0A1J5R3A9</accession>
<name>A0A1J5R3A9_9ZZZZ</name>
<dbReference type="InterPro" id="IPR051212">
    <property type="entry name" value="Type-I_RE_S_subunit"/>
</dbReference>
<keyword evidence="2" id="KW-0680">Restriction system</keyword>
<reference evidence="6" key="1">
    <citation type="submission" date="2016-10" db="EMBL/GenBank/DDBJ databases">
        <title>Sequence of Gallionella enrichment culture.</title>
        <authorList>
            <person name="Poehlein A."/>
            <person name="Muehling M."/>
            <person name="Daniel R."/>
        </authorList>
    </citation>
    <scope>NUCLEOTIDE SEQUENCE</scope>
</reference>
<keyword evidence="3" id="KW-0238">DNA-binding</keyword>
<proteinExistence type="inferred from homology"/>
<dbReference type="Gene3D" id="3.90.220.20">
    <property type="entry name" value="DNA methylase specificity domains"/>
    <property type="match status" value="2"/>
</dbReference>
<dbReference type="CDD" id="cd17273">
    <property type="entry name" value="RMtype1_S_EcoJA69PI-TRD1-CR1_like"/>
    <property type="match status" value="1"/>
</dbReference>
<evidence type="ECO:0000256" key="3">
    <source>
        <dbReference type="ARBA" id="ARBA00023125"/>
    </source>
</evidence>
<dbReference type="SUPFAM" id="SSF116734">
    <property type="entry name" value="DNA methylase specificity domain"/>
    <property type="match status" value="2"/>
</dbReference>
<sequence length="469" mass="51776">MKVEEVRAEYAALINPETMSGERQWKTMGDIAEVVGGGTPRTSDPGNFENGDIPWLTPADLSGYTEKYVSHGARFITRKGLESSSARILPAGSVLFTSRAPIGYVAIARNPIATNQGFKSFVLKEGILPEYVYWWLKGAKQIAESLASGTTFLELSGANAKKLPIPIVPIDQQKHIVAEIEKQFSRLDEAVANLKRVKANLKRYKAAVLKAAVEGRLVETEAERARREGRSFETGAQLLQRILETRRSQWQGKGKYKEPAAPDTTDLPELPEGWVWATVEQVSGLVEYGSSSKTNEDFTGIPVLRMGNIVEGELVLDELKYLPIKHDEFPKLLLMTGDLLFNRTNSPELVGKTAVFSGSPQKCSFASYLIRVRLAEGVASRFLAAYINSTHGRKWVKSVVTQQVGQANVNGTKLQALRIPVPPVTEQHRIVAEVERRLSILGETEAQVNANLQRAQSLRQAVLRKSLGV</sequence>
<feature type="domain" description="Type I restriction modification DNA specificity" evidence="5">
    <location>
        <begin position="26"/>
        <end position="182"/>
    </location>
</feature>
<dbReference type="GO" id="GO:0009307">
    <property type="term" value="P:DNA restriction-modification system"/>
    <property type="evidence" value="ECO:0007669"/>
    <property type="project" value="UniProtKB-KW"/>
</dbReference>
<dbReference type="InterPro" id="IPR000055">
    <property type="entry name" value="Restrct_endonuc_typeI_TRD"/>
</dbReference>
<comment type="caution">
    <text evidence="6">The sequence shown here is derived from an EMBL/GenBank/DDBJ whole genome shotgun (WGS) entry which is preliminary data.</text>
</comment>
<dbReference type="InterPro" id="IPR044946">
    <property type="entry name" value="Restrct_endonuc_typeI_TRD_sf"/>
</dbReference>
<organism evidence="6">
    <name type="scientific">mine drainage metagenome</name>
    <dbReference type="NCBI Taxonomy" id="410659"/>
    <lineage>
        <taxon>unclassified sequences</taxon>
        <taxon>metagenomes</taxon>
        <taxon>ecological metagenomes</taxon>
    </lineage>
</organism>
<dbReference type="EMBL" id="MLJW01000293">
    <property type="protein sequence ID" value="OIQ90417.1"/>
    <property type="molecule type" value="Genomic_DNA"/>
</dbReference>
<feature type="domain" description="Type I restriction modification DNA specificity" evidence="5">
    <location>
        <begin position="292"/>
        <end position="436"/>
    </location>
</feature>
<gene>
    <name evidence="6" type="primary">hsdS_6</name>
    <name evidence="6" type="ORF">GALL_277020</name>
</gene>
<evidence type="ECO:0000256" key="1">
    <source>
        <dbReference type="ARBA" id="ARBA00010923"/>
    </source>
</evidence>
<dbReference type="AlphaFoldDB" id="A0A1J5R3A9"/>
<keyword evidence="4" id="KW-0175">Coiled coil</keyword>
<feature type="coiled-coil region" evidence="4">
    <location>
        <begin position="177"/>
        <end position="207"/>
    </location>
</feature>
<evidence type="ECO:0000256" key="4">
    <source>
        <dbReference type="SAM" id="Coils"/>
    </source>
</evidence>
<comment type="similarity">
    <text evidence="1">Belongs to the type-I restriction system S methylase family.</text>
</comment>
<dbReference type="Pfam" id="PF01420">
    <property type="entry name" value="Methylase_S"/>
    <property type="match status" value="2"/>
</dbReference>
<protein>
    <submittedName>
        <fullName evidence="6">Type-1 restriction enzyme EcoKI specificity protein</fullName>
    </submittedName>
</protein>
<evidence type="ECO:0000313" key="6">
    <source>
        <dbReference type="EMBL" id="OIQ90417.1"/>
    </source>
</evidence>
<dbReference type="PANTHER" id="PTHR43140">
    <property type="entry name" value="TYPE-1 RESTRICTION ENZYME ECOKI SPECIFICITY PROTEIN"/>
    <property type="match status" value="1"/>
</dbReference>
<dbReference type="PANTHER" id="PTHR43140:SF1">
    <property type="entry name" value="TYPE I RESTRICTION ENZYME ECOKI SPECIFICITY SUBUNIT"/>
    <property type="match status" value="1"/>
</dbReference>